<comment type="caution">
    <text evidence="1">The sequence shown here is derived from an EMBL/GenBank/DDBJ whole genome shotgun (WGS) entry which is preliminary data.</text>
</comment>
<name>A0A5B7JT85_PORTR</name>
<evidence type="ECO:0000313" key="1">
    <source>
        <dbReference type="EMBL" id="MPC97506.1"/>
    </source>
</evidence>
<dbReference type="Proteomes" id="UP000324222">
    <property type="component" value="Unassembled WGS sequence"/>
</dbReference>
<protein>
    <submittedName>
        <fullName evidence="1">Uncharacterized protein</fullName>
    </submittedName>
</protein>
<proteinExistence type="predicted"/>
<reference evidence="1 2" key="1">
    <citation type="submission" date="2019-05" db="EMBL/GenBank/DDBJ databases">
        <title>Another draft genome of Portunus trituberculatus and its Hox gene families provides insights of decapod evolution.</title>
        <authorList>
            <person name="Jeong J.-H."/>
            <person name="Song I."/>
            <person name="Kim S."/>
            <person name="Choi T."/>
            <person name="Kim D."/>
            <person name="Ryu S."/>
            <person name="Kim W."/>
        </authorList>
    </citation>
    <scope>NUCLEOTIDE SEQUENCE [LARGE SCALE GENOMIC DNA]</scope>
    <source>
        <tissue evidence="1">Muscle</tissue>
    </source>
</reference>
<accession>A0A5B7JT85</accession>
<sequence>MPRGARKSRQVAWSAELWSELLCLRAERRPDITAVVCELSLFVLFPLRQLRRESAREVA</sequence>
<dbReference type="AlphaFoldDB" id="A0A5B7JT85"/>
<evidence type="ECO:0000313" key="2">
    <source>
        <dbReference type="Proteomes" id="UP000324222"/>
    </source>
</evidence>
<organism evidence="1 2">
    <name type="scientific">Portunus trituberculatus</name>
    <name type="common">Swimming crab</name>
    <name type="synonym">Neptunus trituberculatus</name>
    <dbReference type="NCBI Taxonomy" id="210409"/>
    <lineage>
        <taxon>Eukaryota</taxon>
        <taxon>Metazoa</taxon>
        <taxon>Ecdysozoa</taxon>
        <taxon>Arthropoda</taxon>
        <taxon>Crustacea</taxon>
        <taxon>Multicrustacea</taxon>
        <taxon>Malacostraca</taxon>
        <taxon>Eumalacostraca</taxon>
        <taxon>Eucarida</taxon>
        <taxon>Decapoda</taxon>
        <taxon>Pleocyemata</taxon>
        <taxon>Brachyura</taxon>
        <taxon>Eubrachyura</taxon>
        <taxon>Portunoidea</taxon>
        <taxon>Portunidae</taxon>
        <taxon>Portuninae</taxon>
        <taxon>Portunus</taxon>
    </lineage>
</organism>
<keyword evidence="2" id="KW-1185">Reference proteome</keyword>
<dbReference type="EMBL" id="VSRR010110289">
    <property type="protein sequence ID" value="MPC97506.1"/>
    <property type="molecule type" value="Genomic_DNA"/>
</dbReference>
<gene>
    <name evidence="1" type="ORF">E2C01_092824</name>
</gene>